<reference evidence="2 3" key="1">
    <citation type="journal article" date="2016" name="Nat. Commun.">
        <title>Thousands of microbial genomes shed light on interconnected biogeochemical processes in an aquifer system.</title>
        <authorList>
            <person name="Anantharaman K."/>
            <person name="Brown C.T."/>
            <person name="Hug L.A."/>
            <person name="Sharon I."/>
            <person name="Castelle C.J."/>
            <person name="Probst A.J."/>
            <person name="Thomas B.C."/>
            <person name="Singh A."/>
            <person name="Wilkins M.J."/>
            <person name="Karaoz U."/>
            <person name="Brodie E.L."/>
            <person name="Williams K.H."/>
            <person name="Hubbard S.S."/>
            <person name="Banfield J.F."/>
        </authorList>
    </citation>
    <scope>NUCLEOTIDE SEQUENCE [LARGE SCALE GENOMIC DNA]</scope>
</reference>
<dbReference type="Proteomes" id="UP000177117">
    <property type="component" value="Unassembled WGS sequence"/>
</dbReference>
<feature type="domain" description="DUF4325" evidence="1">
    <location>
        <begin position="22"/>
        <end position="75"/>
    </location>
</feature>
<evidence type="ECO:0000259" key="1">
    <source>
        <dbReference type="Pfam" id="PF14213"/>
    </source>
</evidence>
<evidence type="ECO:0000313" key="2">
    <source>
        <dbReference type="EMBL" id="OGN00183.1"/>
    </source>
</evidence>
<comment type="caution">
    <text evidence="2">The sequence shown here is derived from an EMBL/GenBank/DDBJ whole genome shotgun (WGS) entry which is preliminary data.</text>
</comment>
<protein>
    <recommendedName>
        <fullName evidence="1">DUF4325 domain-containing protein</fullName>
    </recommendedName>
</protein>
<gene>
    <name evidence="2" type="ORF">A2650_05050</name>
</gene>
<evidence type="ECO:0000313" key="3">
    <source>
        <dbReference type="Proteomes" id="UP000177117"/>
    </source>
</evidence>
<dbReference type="EMBL" id="MGJD01000027">
    <property type="protein sequence ID" value="OGN00183.1"/>
    <property type="molecule type" value="Genomic_DNA"/>
</dbReference>
<proteinExistence type="predicted"/>
<name>A0A1F8EHA0_9BACT</name>
<dbReference type="AlphaFoldDB" id="A0A1F8EHA0"/>
<dbReference type="Pfam" id="PF14213">
    <property type="entry name" value="DUF4325"/>
    <property type="match status" value="1"/>
</dbReference>
<sequence length="96" mass="10881">MIIEFIKFGEDLHGRPQGKDAYDSIIARLGDIRSDEEIIVDFKGLKSCSTSWLDEVLTPLQNRFGDRLVLRNVTNLSAKLSLDVLRDVGGKKFRTE</sequence>
<dbReference type="InterPro" id="IPR025474">
    <property type="entry name" value="DUF4325"/>
</dbReference>
<accession>A0A1F8EHA0</accession>
<organism evidence="2 3">
    <name type="scientific">Candidatus Yanofskybacteria bacterium RIFCSPHIGHO2_01_FULL_41_53</name>
    <dbReference type="NCBI Taxonomy" id="1802663"/>
    <lineage>
        <taxon>Bacteria</taxon>
        <taxon>Candidatus Yanofskyibacteriota</taxon>
    </lineage>
</organism>